<evidence type="ECO:0000313" key="3">
    <source>
        <dbReference type="Proteomes" id="UP001231189"/>
    </source>
</evidence>
<evidence type="ECO:0000313" key="2">
    <source>
        <dbReference type="EMBL" id="KAK1694837.1"/>
    </source>
</evidence>
<keyword evidence="3" id="KW-1185">Reference proteome</keyword>
<accession>A0AAD8TXK1</accession>
<proteinExistence type="predicted"/>
<dbReference type="PANTHER" id="PTHR46162:SF2">
    <property type="entry name" value="ANKYRIN REPEAT-CONTAINING PROTEIN-RELATED"/>
    <property type="match status" value="1"/>
</dbReference>
<dbReference type="PROSITE" id="PS50144">
    <property type="entry name" value="MATH"/>
    <property type="match status" value="4"/>
</dbReference>
<dbReference type="CDD" id="cd00121">
    <property type="entry name" value="MATH"/>
    <property type="match status" value="4"/>
</dbReference>
<sequence>MGAKPQESDKTNSVVRSSDINPVSWFVPSCAAELKESPRGQRRGLKESHRTMGNSASNGCLMKVEKKKFRWRIDGFSSFLDKCADHVQSSVFEIEGLNWILNLSPKYKRSDGEEYVCLTLQLSRSSLRYDTVVQAVFKFFVYDQIYRKHAEQQVVHHFETFSPLSEDICMIPLKKLKNSSSGFIFDDSCIFGVEFIKVITVKTTDTISENLYVQQSNTFDDHGVYTWIIEDFTTPQTPCNSPTFVIGGYKWYLSIRTSNMDVDGSTNFLSLFLHLSDMLPKNHGILVEVSFSLKDQANGNHRKFKGRCEFSRKAKGCGRGSFILLDDLKDTSKGSNLSCHFSFDVVIDIRVVVPGRPNKGQSKKCKGGVAPVAWPVSPSPMQKTTFKWRIDGFSSLLDKDEGWIQSSVFGISGLNWYLKLNPRDRKSGDKSEYVSLRLRLDDFSVRSDTVVEASFKFLIYDQSYGKHYEHQVSHTFQSESTSSGTSCMIPLSTLKEQSSGFLVGNSCVFVVEFIKVVTSKANDTIETLFVQKTNSTFSDPDVYTWNIEDFFALKSRDYSPNFEISGHKWYITIKPSGSGDNGNFLSLTLNMKKPHTLPRNRAILVEFSICIKDQETGKHKKQTGRCQFGENSTKWGWSKFIALENFKDPSYGYLVKTKCCIEVEIAVIGSSKMDPITGSSKME</sequence>
<feature type="domain" description="MATH" evidence="1">
    <location>
        <begin position="383"/>
        <end position="513"/>
    </location>
</feature>
<organism evidence="2 3">
    <name type="scientific">Lolium multiflorum</name>
    <name type="common">Italian ryegrass</name>
    <name type="synonym">Lolium perenne subsp. multiflorum</name>
    <dbReference type="NCBI Taxonomy" id="4521"/>
    <lineage>
        <taxon>Eukaryota</taxon>
        <taxon>Viridiplantae</taxon>
        <taxon>Streptophyta</taxon>
        <taxon>Embryophyta</taxon>
        <taxon>Tracheophyta</taxon>
        <taxon>Spermatophyta</taxon>
        <taxon>Magnoliopsida</taxon>
        <taxon>Liliopsida</taxon>
        <taxon>Poales</taxon>
        <taxon>Poaceae</taxon>
        <taxon>BOP clade</taxon>
        <taxon>Pooideae</taxon>
        <taxon>Poodae</taxon>
        <taxon>Poeae</taxon>
        <taxon>Poeae Chloroplast Group 2 (Poeae type)</taxon>
        <taxon>Loliodinae</taxon>
        <taxon>Loliinae</taxon>
        <taxon>Lolium</taxon>
    </lineage>
</organism>
<protein>
    <recommendedName>
        <fullName evidence="1">MATH domain-containing protein</fullName>
    </recommendedName>
</protein>
<comment type="caution">
    <text evidence="2">The sequence shown here is derived from an EMBL/GenBank/DDBJ whole genome shotgun (WGS) entry which is preliminary data.</text>
</comment>
<feature type="domain" description="MATH" evidence="1">
    <location>
        <begin position="222"/>
        <end position="353"/>
    </location>
</feature>
<feature type="domain" description="MATH" evidence="1">
    <location>
        <begin position="66"/>
        <end position="195"/>
    </location>
</feature>
<dbReference type="AlphaFoldDB" id="A0AAD8TXK1"/>
<gene>
    <name evidence="2" type="ORF">QYE76_011534</name>
</gene>
<dbReference type="Proteomes" id="UP001231189">
    <property type="component" value="Unassembled WGS sequence"/>
</dbReference>
<feature type="domain" description="MATH" evidence="1">
    <location>
        <begin position="540"/>
        <end position="665"/>
    </location>
</feature>
<dbReference type="InterPro" id="IPR008974">
    <property type="entry name" value="TRAF-like"/>
</dbReference>
<dbReference type="SUPFAM" id="SSF49599">
    <property type="entry name" value="TRAF domain-like"/>
    <property type="match status" value="4"/>
</dbReference>
<dbReference type="InterPro" id="IPR002083">
    <property type="entry name" value="MATH/TRAF_dom"/>
</dbReference>
<dbReference type="Pfam" id="PF22486">
    <property type="entry name" value="MATH_2"/>
    <property type="match status" value="4"/>
</dbReference>
<evidence type="ECO:0000259" key="1">
    <source>
        <dbReference type="PROSITE" id="PS50144"/>
    </source>
</evidence>
<reference evidence="2" key="1">
    <citation type="submission" date="2023-07" db="EMBL/GenBank/DDBJ databases">
        <title>A chromosome-level genome assembly of Lolium multiflorum.</title>
        <authorList>
            <person name="Chen Y."/>
            <person name="Copetti D."/>
            <person name="Kolliker R."/>
            <person name="Studer B."/>
        </authorList>
    </citation>
    <scope>NUCLEOTIDE SEQUENCE</scope>
    <source>
        <strain evidence="2">02402/16</strain>
        <tissue evidence="2">Leaf</tissue>
    </source>
</reference>
<dbReference type="SMART" id="SM00061">
    <property type="entry name" value="MATH"/>
    <property type="match status" value="4"/>
</dbReference>
<dbReference type="EMBL" id="JAUUTY010000001">
    <property type="protein sequence ID" value="KAK1694837.1"/>
    <property type="molecule type" value="Genomic_DNA"/>
</dbReference>
<dbReference type="Gene3D" id="2.60.210.10">
    <property type="entry name" value="Apoptosis, Tumor Necrosis Factor Receptor Associated Protein 2, Chain A"/>
    <property type="match status" value="4"/>
</dbReference>
<name>A0AAD8TXK1_LOLMU</name>
<dbReference type="PANTHER" id="PTHR46162">
    <property type="entry name" value="TRAF-LIKE FAMILY PROTEIN"/>
    <property type="match status" value="1"/>
</dbReference>